<name>A0A097EX39_9CAUD</name>
<dbReference type="EMBL" id="KM507819">
    <property type="protein sequence ID" value="AIT13983.1"/>
    <property type="molecule type" value="Genomic_DNA"/>
</dbReference>
<evidence type="ECO:0000313" key="1">
    <source>
        <dbReference type="EMBL" id="AIT13983.1"/>
    </source>
</evidence>
<proteinExistence type="predicted"/>
<dbReference type="RefSeq" id="YP_009101680.1">
    <property type="nucleotide sequence ID" value="NC_025447.1"/>
</dbReference>
<dbReference type="GeneID" id="22111126"/>
<accession>A0A097EX39</accession>
<reference evidence="1 2" key="1">
    <citation type="submission" date="2014-09" db="EMBL/GenBank/DDBJ databases">
        <authorList>
            <person name="Lapin J.S."/>
            <person name="Pope W.H."/>
            <person name="Hua J."/>
            <person name="Ford M.E."/>
            <person name="Conway J.F."/>
            <person name="Hatfull G.F."/>
            <person name="Hendrix R.W."/>
        </authorList>
    </citation>
    <scope>NUCLEOTIDE SEQUENCE [LARGE SCALE GENOMIC DNA]</scope>
</reference>
<dbReference type="Proteomes" id="UP000029889">
    <property type="component" value="Segment"/>
</dbReference>
<keyword evidence="2" id="KW-1185">Reference proteome</keyword>
<organism evidence="1 2">
    <name type="scientific">Escherichia phage 121Q</name>
    <dbReference type="NCBI Taxonomy" id="1555202"/>
    <lineage>
        <taxon>Viruses</taxon>
        <taxon>Duplodnaviria</taxon>
        <taxon>Heunggongvirae</taxon>
        <taxon>Uroviricota</taxon>
        <taxon>Caudoviricetes</taxon>
        <taxon>Asteriusvirus</taxon>
        <taxon>Asteriusvirus av121Q</taxon>
    </lineage>
</organism>
<sequence>MTTIYDILGVLSRNIDDDFVIVQDTRNTFQLPIGSPDRLIFNRYSNELTYIHDGIAIVSVSINDYTIRYVYDFNDYCTRIHSIDISEEELFQLSLIEKNVIGITEIGIIKKALNYTNIRINGGCR</sequence>
<gene>
    <name evidence="1" type="primary">86</name>
    <name evidence="1" type="ORF">PBI_121Q_86</name>
</gene>
<protein>
    <submittedName>
        <fullName evidence="1">Uncharacterized protein</fullName>
    </submittedName>
</protein>
<dbReference type="KEGG" id="vg:22111126"/>
<evidence type="ECO:0000313" key="2">
    <source>
        <dbReference type="Proteomes" id="UP000029889"/>
    </source>
</evidence>